<feature type="region of interest" description="Disordered" evidence="13">
    <location>
        <begin position="675"/>
        <end position="726"/>
    </location>
</feature>
<evidence type="ECO:0000256" key="3">
    <source>
        <dbReference type="ARBA" id="ARBA00005760"/>
    </source>
</evidence>
<protein>
    <recommendedName>
        <fullName evidence="17">Nuclear envelope protein</fullName>
    </recommendedName>
</protein>
<keyword evidence="9" id="KW-0811">Translocation</keyword>
<evidence type="ECO:0000256" key="9">
    <source>
        <dbReference type="ARBA" id="ARBA00023010"/>
    </source>
</evidence>
<comment type="caution">
    <text evidence="15">The sequence shown here is derived from an EMBL/GenBank/DDBJ whole genome shotgun (WGS) entry which is preliminary data.</text>
</comment>
<dbReference type="AlphaFoldDB" id="A0A9P3CMH1"/>
<organism evidence="15 16">
    <name type="scientific">Cercospora kikuchii</name>
    <dbReference type="NCBI Taxonomy" id="84275"/>
    <lineage>
        <taxon>Eukaryota</taxon>
        <taxon>Fungi</taxon>
        <taxon>Dikarya</taxon>
        <taxon>Ascomycota</taxon>
        <taxon>Pezizomycotina</taxon>
        <taxon>Dothideomycetes</taxon>
        <taxon>Dothideomycetidae</taxon>
        <taxon>Mycosphaerellales</taxon>
        <taxon>Mycosphaerellaceae</taxon>
        <taxon>Cercospora</taxon>
    </lineage>
</organism>
<keyword evidence="4" id="KW-0813">Transport</keyword>
<reference evidence="15 16" key="1">
    <citation type="submission" date="2021-01" db="EMBL/GenBank/DDBJ databases">
        <title>Cercospora kikuchii MAFF 305040 whole genome shotgun sequence.</title>
        <authorList>
            <person name="Kashiwa T."/>
            <person name="Suzuki T."/>
        </authorList>
    </citation>
    <scope>NUCLEOTIDE SEQUENCE [LARGE SCALE GENOMIC DNA]</scope>
    <source>
        <strain evidence="15 16">MAFF 305040</strain>
    </source>
</reference>
<evidence type="ECO:0000313" key="15">
    <source>
        <dbReference type="EMBL" id="GIZ44092.1"/>
    </source>
</evidence>
<dbReference type="GO" id="GO:0106166">
    <property type="term" value="F:spindle pole body-nuclear membrane anchor activity"/>
    <property type="evidence" value="ECO:0007669"/>
    <property type="project" value="TreeGrafter"/>
</dbReference>
<dbReference type="PANTHER" id="PTHR13269">
    <property type="entry name" value="NUCLEOPORIN NDC1"/>
    <property type="match status" value="1"/>
</dbReference>
<evidence type="ECO:0000256" key="7">
    <source>
        <dbReference type="ARBA" id="ARBA00022927"/>
    </source>
</evidence>
<evidence type="ECO:0000256" key="11">
    <source>
        <dbReference type="ARBA" id="ARBA00023136"/>
    </source>
</evidence>
<dbReference type="PANTHER" id="PTHR13269:SF6">
    <property type="entry name" value="NUCLEOPORIN NDC1"/>
    <property type="match status" value="1"/>
</dbReference>
<evidence type="ECO:0000256" key="4">
    <source>
        <dbReference type="ARBA" id="ARBA00022448"/>
    </source>
</evidence>
<evidence type="ECO:0008006" key="17">
    <source>
        <dbReference type="Google" id="ProtNLM"/>
    </source>
</evidence>
<evidence type="ECO:0000256" key="12">
    <source>
        <dbReference type="ARBA" id="ARBA00023242"/>
    </source>
</evidence>
<keyword evidence="6" id="KW-0509">mRNA transport</keyword>
<feature type="transmembrane region" description="Helical" evidence="14">
    <location>
        <begin position="46"/>
        <end position="64"/>
    </location>
</feature>
<dbReference type="GeneID" id="68292876"/>
<keyword evidence="10" id="KW-0906">Nuclear pore complex</keyword>
<keyword evidence="8 14" id="KW-1133">Transmembrane helix</keyword>
<dbReference type="GO" id="GO:0031965">
    <property type="term" value="C:nuclear membrane"/>
    <property type="evidence" value="ECO:0007669"/>
    <property type="project" value="UniProtKB-SubCell"/>
</dbReference>
<evidence type="ECO:0000256" key="2">
    <source>
        <dbReference type="ARBA" id="ARBA00004567"/>
    </source>
</evidence>
<accession>A0A9P3CMH1</accession>
<keyword evidence="12" id="KW-0539">Nucleus</keyword>
<evidence type="ECO:0000256" key="14">
    <source>
        <dbReference type="SAM" id="Phobius"/>
    </source>
</evidence>
<gene>
    <name evidence="15" type="ORF">CKM354_000730100</name>
</gene>
<evidence type="ECO:0000256" key="10">
    <source>
        <dbReference type="ARBA" id="ARBA00023132"/>
    </source>
</evidence>
<dbReference type="Pfam" id="PF09531">
    <property type="entry name" value="Ndc1_Nup"/>
    <property type="match status" value="1"/>
</dbReference>
<evidence type="ECO:0000313" key="16">
    <source>
        <dbReference type="Proteomes" id="UP000825890"/>
    </source>
</evidence>
<evidence type="ECO:0000256" key="6">
    <source>
        <dbReference type="ARBA" id="ARBA00022816"/>
    </source>
</evidence>
<sequence>MATTLTLTMADKGRSNLFAAPPAPVVQQGRVKAYKDFLTPAFHRRFCSAAGLALLVCLADSWWLSNSRHFLWSWFPLGPAGIRATLLFLPCLMVFIVRLANMHLGARTSASSAQAVYEMVGTKGLAKTLSIVFWYWTSAFMFGEIYIWTRSSDAELSLVDIGKEWERPQLNENSIALRCLFVSLAISQTFLHIWRDYDQVRIGDDTKQQVYDVAALKEVLGPNAKWLPEALLQMVARTRTIVSRSFNLTIVAVCILPIPLYYGLLRRIAWSLTFSFARIFYSQLQSDDRPTGLSHLGRLTRQASFSSFMLVSLWEVSNAAFDIFTAQPPLRKGQALTSEIKDARGVVLHKSKDPNGSLLTGLKSKRETNKSFALWELHLITTQFENRRKTIYTEVDRVGGSTWSQVCNLCLGEIKGVQQRIEEENAPAEYKKKLQADKIHEVQPPVMPRPEDDTAMKRIADRQVIQDGMLETRQKPDFYNTVGNLARSIGQQPGAQNPILPRAQRAIEWSRDQVVPQEYQERLRPQQLEKQASGKLIELLKTPVGIPFRQTFAKRVNSVVFGAPISQQTNITHAAQSLSQLAVLSLKEDDFGLAQKDIATIMRTFTSVITTIEKFVKEMAPHWTDVEFLDARDRNVKEVDELLDVLKKGLEEILLAFGEYAETLQLSRKEVREAREASTKASKHPVPEIEQARTTKQPPRPQEQPREQRRVEQRPEMRERRRQQQR</sequence>
<keyword evidence="5 14" id="KW-0812">Transmembrane</keyword>
<keyword evidence="16" id="KW-1185">Reference proteome</keyword>
<dbReference type="GO" id="GO:0015031">
    <property type="term" value="P:protein transport"/>
    <property type="evidence" value="ECO:0007669"/>
    <property type="project" value="UniProtKB-KW"/>
</dbReference>
<dbReference type="GO" id="GO:0005816">
    <property type="term" value="C:spindle pole body"/>
    <property type="evidence" value="ECO:0007669"/>
    <property type="project" value="TreeGrafter"/>
</dbReference>
<comment type="similarity">
    <text evidence="3">Belongs to the NDC1 family.</text>
</comment>
<evidence type="ECO:0000256" key="1">
    <source>
        <dbReference type="ARBA" id="ARBA00004232"/>
    </source>
</evidence>
<dbReference type="GO" id="GO:0070762">
    <property type="term" value="C:nuclear pore transmembrane ring"/>
    <property type="evidence" value="ECO:0007669"/>
    <property type="project" value="TreeGrafter"/>
</dbReference>
<dbReference type="EMBL" id="BOLY01000004">
    <property type="protein sequence ID" value="GIZ44092.1"/>
    <property type="molecule type" value="Genomic_DNA"/>
</dbReference>
<keyword evidence="11 14" id="KW-0472">Membrane</keyword>
<dbReference type="Proteomes" id="UP000825890">
    <property type="component" value="Unassembled WGS sequence"/>
</dbReference>
<feature type="compositionally biased region" description="Basic and acidic residues" evidence="13">
    <location>
        <begin position="703"/>
        <end position="719"/>
    </location>
</feature>
<keyword evidence="7" id="KW-0653">Protein transport</keyword>
<dbReference type="InterPro" id="IPR019049">
    <property type="entry name" value="Nucleoporin_prot_Ndc1/Nup"/>
</dbReference>
<dbReference type="GO" id="GO:0070631">
    <property type="term" value="P:spindle pole body localization"/>
    <property type="evidence" value="ECO:0007669"/>
    <property type="project" value="TreeGrafter"/>
</dbReference>
<dbReference type="OrthoDB" id="67850at2759"/>
<dbReference type="RefSeq" id="XP_044658579.1">
    <property type="nucleotide sequence ID" value="XM_044802644.1"/>
</dbReference>
<dbReference type="GO" id="GO:0051028">
    <property type="term" value="P:mRNA transport"/>
    <property type="evidence" value="ECO:0007669"/>
    <property type="project" value="UniProtKB-KW"/>
</dbReference>
<comment type="subcellular location">
    <subcellularLocation>
        <location evidence="1">Nucleus membrane</location>
        <topology evidence="1">Multi-pass membrane protein</topology>
    </subcellularLocation>
    <subcellularLocation>
        <location evidence="2">Nucleus</location>
        <location evidence="2">Nuclear pore complex</location>
    </subcellularLocation>
</comment>
<dbReference type="GO" id="GO:0006999">
    <property type="term" value="P:nuclear pore organization"/>
    <property type="evidence" value="ECO:0007669"/>
    <property type="project" value="TreeGrafter"/>
</dbReference>
<feature type="transmembrane region" description="Helical" evidence="14">
    <location>
        <begin position="84"/>
        <end position="104"/>
    </location>
</feature>
<evidence type="ECO:0000256" key="13">
    <source>
        <dbReference type="SAM" id="MobiDB-lite"/>
    </source>
</evidence>
<evidence type="ECO:0000256" key="5">
    <source>
        <dbReference type="ARBA" id="ARBA00022692"/>
    </source>
</evidence>
<name>A0A9P3CMH1_9PEZI</name>
<feature type="transmembrane region" description="Helical" evidence="14">
    <location>
        <begin position="246"/>
        <end position="265"/>
    </location>
</feature>
<proteinExistence type="inferred from homology"/>
<evidence type="ECO:0000256" key="8">
    <source>
        <dbReference type="ARBA" id="ARBA00022989"/>
    </source>
</evidence>